<comment type="similarity">
    <text evidence="2">Belongs to the glycosyltransferase 29 family.</text>
</comment>
<keyword evidence="21" id="KW-1185">Reference proteome</keyword>
<dbReference type="Proteomes" id="UP000579812">
    <property type="component" value="Unassembled WGS sequence"/>
</dbReference>
<evidence type="ECO:0000256" key="1">
    <source>
        <dbReference type="ARBA" id="ARBA00004447"/>
    </source>
</evidence>
<keyword evidence="5" id="KW-0808">Transferase</keyword>
<evidence type="ECO:0000256" key="12">
    <source>
        <dbReference type="ARBA" id="ARBA00023180"/>
    </source>
</evidence>
<evidence type="ECO:0000256" key="7">
    <source>
        <dbReference type="ARBA" id="ARBA00022968"/>
    </source>
</evidence>
<evidence type="ECO:0000256" key="2">
    <source>
        <dbReference type="ARBA" id="ARBA00006003"/>
    </source>
</evidence>
<comment type="function">
    <text evidence="18">Transfers sialic acid from the donor of substrate CMP-sialic acid to galactose containing acceptor substrates.</text>
</comment>
<evidence type="ECO:0000256" key="18">
    <source>
        <dbReference type="ARBA" id="ARBA00060076"/>
    </source>
</evidence>
<accession>A0A7J6CQ82</accession>
<dbReference type="FunFam" id="3.90.1480.20:FF:000010">
    <property type="entry name" value="ST6 beta-galactoside alpha-2,6-sialyltransferase 2"/>
    <property type="match status" value="1"/>
</dbReference>
<keyword evidence="9" id="KW-0333">Golgi apparatus</keyword>
<feature type="compositionally biased region" description="Low complexity" evidence="19">
    <location>
        <begin position="116"/>
        <end position="138"/>
    </location>
</feature>
<evidence type="ECO:0000256" key="6">
    <source>
        <dbReference type="ARBA" id="ARBA00022692"/>
    </source>
</evidence>
<evidence type="ECO:0000256" key="9">
    <source>
        <dbReference type="ARBA" id="ARBA00023034"/>
    </source>
</evidence>
<dbReference type="InterPro" id="IPR038578">
    <property type="entry name" value="GT29-like_sf"/>
</dbReference>
<name>A0A7J6CQ82_9TELE</name>
<organism evidence="20 21">
    <name type="scientific">Onychostoma macrolepis</name>
    <dbReference type="NCBI Taxonomy" id="369639"/>
    <lineage>
        <taxon>Eukaryota</taxon>
        <taxon>Metazoa</taxon>
        <taxon>Chordata</taxon>
        <taxon>Craniata</taxon>
        <taxon>Vertebrata</taxon>
        <taxon>Euteleostomi</taxon>
        <taxon>Actinopterygii</taxon>
        <taxon>Neopterygii</taxon>
        <taxon>Teleostei</taxon>
        <taxon>Ostariophysi</taxon>
        <taxon>Cypriniformes</taxon>
        <taxon>Cyprinidae</taxon>
        <taxon>Acrossocheilinae</taxon>
        <taxon>Onychostoma</taxon>
    </lineage>
</organism>
<evidence type="ECO:0000313" key="21">
    <source>
        <dbReference type="Proteomes" id="UP000579812"/>
    </source>
</evidence>
<evidence type="ECO:0000256" key="5">
    <source>
        <dbReference type="ARBA" id="ARBA00022679"/>
    </source>
</evidence>
<feature type="compositionally biased region" description="Polar residues" evidence="19">
    <location>
        <begin position="167"/>
        <end position="177"/>
    </location>
</feature>
<dbReference type="GO" id="GO:0097503">
    <property type="term" value="P:sialylation"/>
    <property type="evidence" value="ECO:0007669"/>
    <property type="project" value="TreeGrafter"/>
</dbReference>
<protein>
    <recommendedName>
        <fullName evidence="3">Beta-galactoside alpha-2,6-sialyltransferase 2</fullName>
        <ecNumber evidence="17">2.4.3.1</ecNumber>
    </recommendedName>
    <alternativeName>
        <fullName evidence="14">CMP-N-acetylneuraminate-beta-galactosamide-alpha-2,6-sialyltransferase 2</fullName>
    </alternativeName>
    <alternativeName>
        <fullName evidence="13">ST6Gal II</fullName>
    </alternativeName>
    <alternativeName>
        <fullName evidence="15">Sialyltransferase 2</fullName>
    </alternativeName>
</protein>
<evidence type="ECO:0000256" key="4">
    <source>
        <dbReference type="ARBA" id="ARBA00022676"/>
    </source>
</evidence>
<dbReference type="EC" id="2.4.3.1" evidence="17"/>
<comment type="subcellular location">
    <subcellularLocation>
        <location evidence="1">Golgi apparatus</location>
        <location evidence="1">Golgi stack membrane</location>
        <topology evidence="1">Single-pass type II membrane protein</topology>
    </subcellularLocation>
</comment>
<dbReference type="PANTHER" id="PTHR46059">
    <property type="entry name" value="BETA-GALACTOSIDE ALPHA-2,6-SIALYLTRANSFERASE"/>
    <property type="match status" value="1"/>
</dbReference>
<evidence type="ECO:0000256" key="8">
    <source>
        <dbReference type="ARBA" id="ARBA00022989"/>
    </source>
</evidence>
<evidence type="ECO:0000256" key="13">
    <source>
        <dbReference type="ARBA" id="ARBA00030410"/>
    </source>
</evidence>
<reference evidence="20 21" key="1">
    <citation type="submission" date="2020-04" db="EMBL/GenBank/DDBJ databases">
        <title>Chromosome-level genome assembly of a cyprinid fish Onychostoma macrolepis by integration of Nanopore Sequencing, Bionano and Hi-C technology.</title>
        <authorList>
            <person name="Wang D."/>
        </authorList>
    </citation>
    <scope>NUCLEOTIDE SEQUENCE [LARGE SCALE GENOMIC DNA]</scope>
    <source>
        <strain evidence="20">SWU-2019</strain>
        <tissue evidence="20">Muscle</tissue>
    </source>
</reference>
<sequence length="561" mass="63466">MVPVPGPMAEQAVHGDMAEQAVQGVMAEQNNERGLISQGQTNCLRINGFKELQRDLLLTPLQLVWVLLFLALLSYFMESRVDDPHSAAALSYTDTRRLTSLQGNPRTIMATHLGLATSSTPPASSNTQQEQSQEENPSADPQPSPLSQEAYPYPDLQSLAAWSAFGTQDVGSRSAPVSRNRERPEYNQDSPQQDEEEDEDEVVGGEEEDEEEEEGDEGRRRKTKQVAVREDSDEYYVPRSKSVVRSLWKGSLSVGMLSPRLQRAMKDYLNNNKHGVAYRGHRKAQQSGHQVLCELKKGEKVRTLDGAEMPFSHLGWQKIVPTLPLSQLYGPGFQTCAVVTSAGAMLHSGLGKEIDSHDAVLRFNTAPTESYERDVGNKTTIRIINSQIMANPKHQFNTSSLYKNVTLVAWDPAPYTLNLHKWYSNPDYNLFTPYMEHRMHFPAQPFYILHPRYIWQLWDVIQANNLENIQPNPPSSGFIGILLMMSLCEEVHVYEYIPSLRQTDLCHYHERYYDAACTLGAYHPLLYEKMLIQRMNVGSEDDLKRKGKVTLPGFKNVHCEP</sequence>
<evidence type="ECO:0000256" key="19">
    <source>
        <dbReference type="SAM" id="MobiDB-lite"/>
    </source>
</evidence>
<comment type="caution">
    <text evidence="20">The sequence shown here is derived from an EMBL/GenBank/DDBJ whole genome shotgun (WGS) entry which is preliminary data.</text>
</comment>
<dbReference type="Pfam" id="PF00777">
    <property type="entry name" value="Glyco_transf_29"/>
    <property type="match status" value="1"/>
</dbReference>
<evidence type="ECO:0000256" key="15">
    <source>
        <dbReference type="ARBA" id="ARBA00032076"/>
    </source>
</evidence>
<dbReference type="Gene3D" id="3.90.1480.20">
    <property type="entry name" value="Glycosyl transferase family 29"/>
    <property type="match status" value="1"/>
</dbReference>
<dbReference type="PANTHER" id="PTHR46059:SF3">
    <property type="entry name" value="BETA-GALACTOSIDE ALPHA-2,6-SIALYLTRANSFERASE 2"/>
    <property type="match status" value="1"/>
</dbReference>
<evidence type="ECO:0000256" key="3">
    <source>
        <dbReference type="ARBA" id="ARBA00020782"/>
    </source>
</evidence>
<feature type="region of interest" description="Disordered" evidence="19">
    <location>
        <begin position="167"/>
        <end position="233"/>
    </location>
</feature>
<evidence type="ECO:0000256" key="17">
    <source>
        <dbReference type="ARBA" id="ARBA00034329"/>
    </source>
</evidence>
<keyword evidence="11" id="KW-1015">Disulfide bond</keyword>
<dbReference type="GO" id="GO:0032580">
    <property type="term" value="C:Golgi cisterna membrane"/>
    <property type="evidence" value="ECO:0007669"/>
    <property type="project" value="UniProtKB-SubCell"/>
</dbReference>
<keyword evidence="7" id="KW-0735">Signal-anchor</keyword>
<evidence type="ECO:0000313" key="20">
    <source>
        <dbReference type="EMBL" id="KAF4109390.1"/>
    </source>
</evidence>
<dbReference type="InterPro" id="IPR001675">
    <property type="entry name" value="Glyco_trans_29"/>
</dbReference>
<comment type="catalytic activity">
    <reaction evidence="16">
        <text>a beta-D-galactoside + CMP-N-acetyl-beta-neuraminate = an N-acetyl-alpha-neuraminyl-(2-&gt;6)-beta-D-galactosyl derivative + CMP + H(+)</text>
        <dbReference type="Rhea" id="RHEA:52104"/>
        <dbReference type="ChEBI" id="CHEBI:15378"/>
        <dbReference type="ChEBI" id="CHEBI:28034"/>
        <dbReference type="ChEBI" id="CHEBI:57812"/>
        <dbReference type="ChEBI" id="CHEBI:60377"/>
        <dbReference type="ChEBI" id="CHEBI:136398"/>
        <dbReference type="EC" id="2.4.3.1"/>
    </reaction>
</comment>
<keyword evidence="6" id="KW-0812">Transmembrane</keyword>
<keyword evidence="10" id="KW-0472">Membrane</keyword>
<keyword evidence="12" id="KW-0325">Glycoprotein</keyword>
<evidence type="ECO:0000256" key="11">
    <source>
        <dbReference type="ARBA" id="ARBA00023157"/>
    </source>
</evidence>
<gene>
    <name evidence="20" type="ORF">G5714_010463</name>
</gene>
<dbReference type="AlphaFoldDB" id="A0A7J6CQ82"/>
<evidence type="ECO:0000256" key="10">
    <source>
        <dbReference type="ARBA" id="ARBA00023136"/>
    </source>
</evidence>
<dbReference type="EMBL" id="JAAMOB010000009">
    <property type="protein sequence ID" value="KAF4109390.1"/>
    <property type="molecule type" value="Genomic_DNA"/>
</dbReference>
<dbReference type="GO" id="GO:0003835">
    <property type="term" value="F:beta-galactoside alpha-2,6-sialyltransferase activity"/>
    <property type="evidence" value="ECO:0007669"/>
    <property type="project" value="UniProtKB-EC"/>
</dbReference>
<keyword evidence="8" id="KW-1133">Transmembrane helix</keyword>
<feature type="region of interest" description="Disordered" evidence="19">
    <location>
        <begin position="116"/>
        <end position="151"/>
    </location>
</feature>
<evidence type="ECO:0000256" key="16">
    <source>
        <dbReference type="ARBA" id="ARBA00034249"/>
    </source>
</evidence>
<evidence type="ECO:0000256" key="14">
    <source>
        <dbReference type="ARBA" id="ARBA00030509"/>
    </source>
</evidence>
<feature type="compositionally biased region" description="Acidic residues" evidence="19">
    <location>
        <begin position="192"/>
        <end position="216"/>
    </location>
</feature>
<keyword evidence="4" id="KW-0328">Glycosyltransferase</keyword>
<proteinExistence type="inferred from homology"/>